<reference evidence="5 6" key="1">
    <citation type="submission" date="2018-03" db="EMBL/GenBank/DDBJ databases">
        <title>Draft Genome Sequences of the Obligatory Marine Myxobacteria Enhygromyxa salina SWB007.</title>
        <authorList>
            <person name="Poehlein A."/>
            <person name="Moghaddam J.A."/>
            <person name="Harms H."/>
            <person name="Alanjari M."/>
            <person name="Koenig G.M."/>
            <person name="Daniel R."/>
            <person name="Schaeberle T.F."/>
        </authorList>
    </citation>
    <scope>NUCLEOTIDE SEQUENCE [LARGE SCALE GENOMIC DNA]</scope>
    <source>
        <strain evidence="5 6">SWB007</strain>
    </source>
</reference>
<dbReference type="Gene3D" id="2.60.40.1120">
    <property type="entry name" value="Carboxypeptidase-like, regulatory domain"/>
    <property type="match status" value="2"/>
</dbReference>
<feature type="region of interest" description="Disordered" evidence="2">
    <location>
        <begin position="98"/>
        <end position="134"/>
    </location>
</feature>
<dbReference type="Proteomes" id="UP000238823">
    <property type="component" value="Unassembled WGS sequence"/>
</dbReference>
<dbReference type="InterPro" id="IPR036737">
    <property type="entry name" value="OmpA-like_sf"/>
</dbReference>
<dbReference type="InterPro" id="IPR050330">
    <property type="entry name" value="Bact_OuterMem_StrucFunc"/>
</dbReference>
<feature type="region of interest" description="Disordered" evidence="2">
    <location>
        <begin position="743"/>
        <end position="785"/>
    </location>
</feature>
<evidence type="ECO:0000313" key="5">
    <source>
        <dbReference type="EMBL" id="PRQ07365.1"/>
    </source>
</evidence>
<evidence type="ECO:0000259" key="4">
    <source>
        <dbReference type="PROSITE" id="PS51123"/>
    </source>
</evidence>
<feature type="domain" description="OmpA-like" evidence="4">
    <location>
        <begin position="655"/>
        <end position="769"/>
    </location>
</feature>
<feature type="chain" id="PRO_5015425413" evidence="3">
    <location>
        <begin position="28"/>
        <end position="785"/>
    </location>
</feature>
<dbReference type="SUPFAM" id="SSF103088">
    <property type="entry name" value="OmpA-like"/>
    <property type="match status" value="1"/>
</dbReference>
<name>A0A2S9YQI5_9BACT</name>
<dbReference type="PANTHER" id="PTHR30329:SF21">
    <property type="entry name" value="LIPOPROTEIN YIAD-RELATED"/>
    <property type="match status" value="1"/>
</dbReference>
<feature type="compositionally biased region" description="Polar residues" evidence="2">
    <location>
        <begin position="99"/>
        <end position="114"/>
    </location>
</feature>
<dbReference type="Pfam" id="PF00691">
    <property type="entry name" value="OmpA"/>
    <property type="match status" value="1"/>
</dbReference>
<feature type="region of interest" description="Disordered" evidence="2">
    <location>
        <begin position="29"/>
        <end position="85"/>
    </location>
</feature>
<dbReference type="PANTHER" id="PTHR30329">
    <property type="entry name" value="STATOR ELEMENT OF FLAGELLAR MOTOR COMPLEX"/>
    <property type="match status" value="1"/>
</dbReference>
<keyword evidence="3" id="KW-0732">Signal</keyword>
<dbReference type="GO" id="GO:0016020">
    <property type="term" value="C:membrane"/>
    <property type="evidence" value="ECO:0007669"/>
    <property type="project" value="UniProtKB-UniRule"/>
</dbReference>
<feature type="compositionally biased region" description="Basic and acidic residues" evidence="2">
    <location>
        <begin position="754"/>
        <end position="772"/>
    </location>
</feature>
<evidence type="ECO:0000256" key="1">
    <source>
        <dbReference type="PROSITE-ProRule" id="PRU00473"/>
    </source>
</evidence>
<gene>
    <name evidence="5" type="primary">oprF_4</name>
    <name evidence="5" type="ORF">ENSA7_30770</name>
</gene>
<accession>A0A2S9YQI5</accession>
<organism evidence="5 6">
    <name type="scientific">Enhygromyxa salina</name>
    <dbReference type="NCBI Taxonomy" id="215803"/>
    <lineage>
        <taxon>Bacteria</taxon>
        <taxon>Pseudomonadati</taxon>
        <taxon>Myxococcota</taxon>
        <taxon>Polyangia</taxon>
        <taxon>Nannocystales</taxon>
        <taxon>Nannocystaceae</taxon>
        <taxon>Enhygromyxa</taxon>
    </lineage>
</organism>
<feature type="compositionally biased region" description="Acidic residues" evidence="2">
    <location>
        <begin position="36"/>
        <end position="55"/>
    </location>
</feature>
<dbReference type="AlphaFoldDB" id="A0A2S9YQI5"/>
<proteinExistence type="predicted"/>
<dbReference type="InterPro" id="IPR006665">
    <property type="entry name" value="OmpA-like"/>
</dbReference>
<dbReference type="InterPro" id="IPR008969">
    <property type="entry name" value="CarboxyPept-like_regulatory"/>
</dbReference>
<feature type="compositionally biased region" description="Gly residues" evidence="2">
    <location>
        <begin position="776"/>
        <end position="785"/>
    </location>
</feature>
<comment type="caution">
    <text evidence="5">The sequence shown here is derived from an EMBL/GenBank/DDBJ whole genome shotgun (WGS) entry which is preliminary data.</text>
</comment>
<dbReference type="CDD" id="cd07185">
    <property type="entry name" value="OmpA_C-like"/>
    <property type="match status" value="1"/>
</dbReference>
<evidence type="ECO:0000313" key="6">
    <source>
        <dbReference type="Proteomes" id="UP000238823"/>
    </source>
</evidence>
<sequence length="785" mass="82951">MRRLSIHLLASGLAASTLLLLPGLAFAGPPSLPEGSDVEEDAGDAGPGDDGDEMLTADGQPMPTDTVPAGPGEDVTDDGADAELGGAFDADADAELDTSLDSSFGTDTAGSSDTAGAADTSMGTLGLEGDSGPGMVAGRREPVMNSLRGPVGLFYTSLADVGGKYTFRFQLHSDFFVKNNFFCCEGTSEGDRHARLRGAVNLGFTFTEWTEVYFNINSSANRNTRNQGARQDPPSVFALGDMNFGVKGAYQFLNGGVGLGGQLGLGLISGSERLRTSRVNFDFAVILGADLRYLTQKEIPVRITGNVGWTLDNSRKLVDWASVDDLLSREVLRFSSGVNHSRVTTKIAVDFPIRLGKNKQYGLDPVIEYNWDIATYQEQAFVELTEQFGGSPLKRSQAWMTLGLRANVYDGLFLSAAVDVGTTSPSYEFGPPVPPYQVILGLGWSFDPKPRIKQVPVPMDNGSSQPVLEGRILGRVVDLEGNPIADAKVSFPGLAANVILTDTVGMFTSFRFPEGPVSISVELPDGTVVEQMADVRVGEDAQVDIVADVAAGTGEDPVFDGTFMGKDGLGIPVTVALDGMGIQESFESDATGRIAIALPLGEYTATITAAGYEPKTVSFSLTEDGAIVSETLSPAGAGGGGGSNAAVIDTPLISGNKYRLRVKRGPHYSGDDVDVDRSAESLDQLASFIGQHPEYGKIEVRVHTDDRGNPKKRSQARADAVVAYLVGKGVAASRLEAKGWGDKDPVAVNITSDGRAKNNRTEFKVRDYDESKATPSGGGSDDSDD</sequence>
<keyword evidence="1" id="KW-0472">Membrane</keyword>
<protein>
    <submittedName>
        <fullName evidence="5">Outer membrane porin F</fullName>
    </submittedName>
</protein>
<feature type="signal peptide" evidence="3">
    <location>
        <begin position="1"/>
        <end position="27"/>
    </location>
</feature>
<dbReference type="Gene3D" id="3.30.1330.60">
    <property type="entry name" value="OmpA-like domain"/>
    <property type="match status" value="1"/>
</dbReference>
<dbReference type="SUPFAM" id="SSF49464">
    <property type="entry name" value="Carboxypeptidase regulatory domain-like"/>
    <property type="match status" value="2"/>
</dbReference>
<dbReference type="EMBL" id="PVNL01000057">
    <property type="protein sequence ID" value="PRQ07365.1"/>
    <property type="molecule type" value="Genomic_DNA"/>
</dbReference>
<evidence type="ECO:0000256" key="2">
    <source>
        <dbReference type="SAM" id="MobiDB-lite"/>
    </source>
</evidence>
<dbReference type="PROSITE" id="PS51123">
    <property type="entry name" value="OMPA_2"/>
    <property type="match status" value="1"/>
</dbReference>
<evidence type="ECO:0000256" key="3">
    <source>
        <dbReference type="SAM" id="SignalP"/>
    </source>
</evidence>
<dbReference type="RefSeq" id="WP_181233769.1">
    <property type="nucleotide sequence ID" value="NZ_PVNL01000057.1"/>
</dbReference>